<dbReference type="GO" id="GO:0046983">
    <property type="term" value="F:protein dimerization activity"/>
    <property type="evidence" value="ECO:0007669"/>
    <property type="project" value="InterPro"/>
</dbReference>
<feature type="domain" description="HAT C-terminal dimerisation" evidence="1">
    <location>
        <begin position="11"/>
        <end position="56"/>
    </location>
</feature>
<dbReference type="HOGENOM" id="CLU_009123_15_3_1"/>
<feature type="non-terminal residue" evidence="2">
    <location>
        <position position="56"/>
    </location>
</feature>
<sequence length="56" mass="6123">NASRYHAAWASLARDYLAIMASSVSSERAFSSAGITISKRHNRLKGDIVEALQCLK</sequence>
<dbReference type="SUPFAM" id="SSF53098">
    <property type="entry name" value="Ribonuclease H-like"/>
    <property type="match status" value="1"/>
</dbReference>
<accession>A0A0C2WV69</accession>
<dbReference type="Pfam" id="PF05699">
    <property type="entry name" value="Dimer_Tnp_hAT"/>
    <property type="match status" value="1"/>
</dbReference>
<evidence type="ECO:0000313" key="2">
    <source>
        <dbReference type="EMBL" id="KIL60691.1"/>
    </source>
</evidence>
<organism evidence="2 3">
    <name type="scientific">Amanita muscaria (strain Koide BX008)</name>
    <dbReference type="NCBI Taxonomy" id="946122"/>
    <lineage>
        <taxon>Eukaryota</taxon>
        <taxon>Fungi</taxon>
        <taxon>Dikarya</taxon>
        <taxon>Basidiomycota</taxon>
        <taxon>Agaricomycotina</taxon>
        <taxon>Agaricomycetes</taxon>
        <taxon>Agaricomycetidae</taxon>
        <taxon>Agaricales</taxon>
        <taxon>Pluteineae</taxon>
        <taxon>Amanitaceae</taxon>
        <taxon>Amanita</taxon>
    </lineage>
</organism>
<feature type="non-terminal residue" evidence="2">
    <location>
        <position position="1"/>
    </location>
</feature>
<reference evidence="2 3" key="1">
    <citation type="submission" date="2014-04" db="EMBL/GenBank/DDBJ databases">
        <title>Evolutionary Origins and Diversification of the Mycorrhizal Mutualists.</title>
        <authorList>
            <consortium name="DOE Joint Genome Institute"/>
            <consortium name="Mycorrhizal Genomics Consortium"/>
            <person name="Kohler A."/>
            <person name="Kuo A."/>
            <person name="Nagy L.G."/>
            <person name="Floudas D."/>
            <person name="Copeland A."/>
            <person name="Barry K.W."/>
            <person name="Cichocki N."/>
            <person name="Veneault-Fourrey C."/>
            <person name="LaButti K."/>
            <person name="Lindquist E.A."/>
            <person name="Lipzen A."/>
            <person name="Lundell T."/>
            <person name="Morin E."/>
            <person name="Murat C."/>
            <person name="Riley R."/>
            <person name="Ohm R."/>
            <person name="Sun H."/>
            <person name="Tunlid A."/>
            <person name="Henrissat B."/>
            <person name="Grigoriev I.V."/>
            <person name="Hibbett D.S."/>
            <person name="Martin F."/>
        </authorList>
    </citation>
    <scope>NUCLEOTIDE SEQUENCE [LARGE SCALE GENOMIC DNA]</scope>
    <source>
        <strain evidence="2 3">Koide BX008</strain>
    </source>
</reference>
<name>A0A0C2WV69_AMAMK</name>
<dbReference type="EMBL" id="KN818295">
    <property type="protein sequence ID" value="KIL60691.1"/>
    <property type="molecule type" value="Genomic_DNA"/>
</dbReference>
<dbReference type="InterPro" id="IPR008906">
    <property type="entry name" value="HATC_C_dom"/>
</dbReference>
<evidence type="ECO:0000259" key="1">
    <source>
        <dbReference type="Pfam" id="PF05699"/>
    </source>
</evidence>
<evidence type="ECO:0000313" key="3">
    <source>
        <dbReference type="Proteomes" id="UP000054549"/>
    </source>
</evidence>
<protein>
    <recommendedName>
        <fullName evidence="1">HAT C-terminal dimerisation domain-containing protein</fullName>
    </recommendedName>
</protein>
<dbReference type="InterPro" id="IPR012337">
    <property type="entry name" value="RNaseH-like_sf"/>
</dbReference>
<proteinExistence type="predicted"/>
<gene>
    <name evidence="2" type="ORF">M378DRAFT_62122</name>
</gene>
<dbReference type="Proteomes" id="UP000054549">
    <property type="component" value="Unassembled WGS sequence"/>
</dbReference>
<keyword evidence="3" id="KW-1185">Reference proteome</keyword>
<dbReference type="InParanoid" id="A0A0C2WV69"/>
<dbReference type="AlphaFoldDB" id="A0A0C2WV69"/>